<dbReference type="Gene3D" id="1.10.3290.10">
    <property type="entry name" value="Fido-like domain"/>
    <property type="match status" value="1"/>
</dbReference>
<reference evidence="2 3" key="1">
    <citation type="journal article" date="2020" name="mSystems">
        <title>Defining Genomic and Predicted Metabolic Features of the Acetobacterium Genus.</title>
        <authorList>
            <person name="Ross D.E."/>
            <person name="Marshall C.W."/>
            <person name="Gulliver D."/>
            <person name="May H.D."/>
            <person name="Norman R.S."/>
        </authorList>
    </citation>
    <scope>NUCLEOTIDE SEQUENCE [LARGE SCALE GENOMIC DNA]</scope>
    <source>
        <strain evidence="2 3">DSM 9173</strain>
    </source>
</reference>
<proteinExistence type="predicted"/>
<evidence type="ECO:0000313" key="2">
    <source>
        <dbReference type="EMBL" id="MBC3798574.1"/>
    </source>
</evidence>
<gene>
    <name evidence="2" type="ORF">GH807_16250</name>
</gene>
<dbReference type="PANTHER" id="PTHR13504">
    <property type="entry name" value="FIDO DOMAIN-CONTAINING PROTEIN DDB_G0283145"/>
    <property type="match status" value="1"/>
</dbReference>
<protein>
    <submittedName>
        <fullName evidence="2">Fic family protein</fullName>
    </submittedName>
</protein>
<dbReference type="PANTHER" id="PTHR13504:SF38">
    <property type="entry name" value="FIDO DOMAIN-CONTAINING PROTEIN"/>
    <property type="match status" value="1"/>
</dbReference>
<dbReference type="InterPro" id="IPR040198">
    <property type="entry name" value="Fido_containing"/>
</dbReference>
<sequence>MINKQWEWKTPQINVLLEQANLELGRLGSYSELVPNIDLYIKMHLQVEANKSNRIEGTQTTIEEELMPLRDLDPEKRDDAREVHNYIRALKHGVDRIMQDDFPLSSRLIREIHNELMQGVRGEHKTPGEYRTSQNWIGGSMPSNASYVPPSHNHIPDLISDLEKFIHNDTIYVPALIRIAMIHYQFESIHPFLDGNGRTGRIIIPLFLLNSGILKKPCFYISDYFEIHRTEYYDALNRVRLNHDMIGWILFFLKASVETAKSARIKFGMAVTLVDEYNRLIPQIGGSAENVQAIFDAFYNNPIQNAVVLSESNSISKQTVSRILTAMHEKGILDEITGYSRNRIYAMKKYLDVFRV</sequence>
<dbReference type="InterPro" id="IPR026287">
    <property type="entry name" value="SoFic-like"/>
</dbReference>
<comment type="caution">
    <text evidence="2">The sequence shown here is derived from an EMBL/GenBank/DDBJ whole genome shotgun (WGS) entry which is preliminary data.</text>
</comment>
<evidence type="ECO:0000259" key="1">
    <source>
        <dbReference type="PROSITE" id="PS51459"/>
    </source>
</evidence>
<dbReference type="InterPro" id="IPR025758">
    <property type="entry name" value="Fic/DOC_N"/>
</dbReference>
<dbReference type="InterPro" id="IPR003812">
    <property type="entry name" value="Fido"/>
</dbReference>
<evidence type="ECO:0000313" key="3">
    <source>
        <dbReference type="Proteomes" id="UP000653358"/>
    </source>
</evidence>
<dbReference type="Pfam" id="PF13784">
    <property type="entry name" value="Fic_N"/>
    <property type="match status" value="1"/>
</dbReference>
<organism evidence="2 3">
    <name type="scientific">Acetobacterium tundrae</name>
    <dbReference type="NCBI Taxonomy" id="132932"/>
    <lineage>
        <taxon>Bacteria</taxon>
        <taxon>Bacillati</taxon>
        <taxon>Bacillota</taxon>
        <taxon>Clostridia</taxon>
        <taxon>Eubacteriales</taxon>
        <taxon>Eubacteriaceae</taxon>
        <taxon>Acetobacterium</taxon>
    </lineage>
</organism>
<dbReference type="PIRSF" id="PIRSF038925">
    <property type="entry name" value="AMP-prot_trans"/>
    <property type="match status" value="1"/>
</dbReference>
<dbReference type="Pfam" id="PF02661">
    <property type="entry name" value="Fic"/>
    <property type="match status" value="1"/>
</dbReference>
<dbReference type="SUPFAM" id="SSF140931">
    <property type="entry name" value="Fic-like"/>
    <property type="match status" value="1"/>
</dbReference>
<accession>A0ABR6WQD4</accession>
<dbReference type="EMBL" id="WJBB01000037">
    <property type="protein sequence ID" value="MBC3798574.1"/>
    <property type="molecule type" value="Genomic_DNA"/>
</dbReference>
<feature type="domain" description="Fido" evidence="1">
    <location>
        <begin position="104"/>
        <end position="254"/>
    </location>
</feature>
<dbReference type="PROSITE" id="PS51459">
    <property type="entry name" value="FIDO"/>
    <property type="match status" value="1"/>
</dbReference>
<keyword evidence="3" id="KW-1185">Reference proteome</keyword>
<dbReference type="InterPro" id="IPR036597">
    <property type="entry name" value="Fido-like_dom_sf"/>
</dbReference>
<dbReference type="Proteomes" id="UP000653358">
    <property type="component" value="Unassembled WGS sequence"/>
</dbReference>
<name>A0ABR6WQD4_9FIRM</name>